<protein>
    <submittedName>
        <fullName evidence="3">3-hydroxyisobutyrate dehydrogenase</fullName>
    </submittedName>
</protein>
<keyword evidence="1" id="KW-0560">Oxidoreductase</keyword>
<dbReference type="InterPro" id="IPR051267">
    <property type="entry name" value="STEAP_metalloreductase"/>
</dbReference>
<comment type="caution">
    <text evidence="3">The sequence shown here is derived from an EMBL/GenBank/DDBJ whole genome shotgun (WGS) entry which is preliminary data.</text>
</comment>
<evidence type="ECO:0000313" key="4">
    <source>
        <dbReference type="Proteomes" id="UP000324133"/>
    </source>
</evidence>
<dbReference type="InterPro" id="IPR028939">
    <property type="entry name" value="P5C_Rdtase_cat_N"/>
</dbReference>
<organism evidence="3 4">
    <name type="scientific">Rufibacter hautae</name>
    <dbReference type="NCBI Taxonomy" id="2595005"/>
    <lineage>
        <taxon>Bacteria</taxon>
        <taxon>Pseudomonadati</taxon>
        <taxon>Bacteroidota</taxon>
        <taxon>Cytophagia</taxon>
        <taxon>Cytophagales</taxon>
        <taxon>Hymenobacteraceae</taxon>
        <taxon>Rufibacter</taxon>
    </lineage>
</organism>
<gene>
    <name evidence="3" type="ORF">FOA19_00760</name>
</gene>
<feature type="domain" description="Pyrroline-5-carboxylate reductase catalytic N-terminal" evidence="2">
    <location>
        <begin position="27"/>
        <end position="118"/>
    </location>
</feature>
<dbReference type="OrthoDB" id="9786864at2"/>
<name>A0A5B6TIQ0_9BACT</name>
<dbReference type="EMBL" id="VKKY01000001">
    <property type="protein sequence ID" value="KAA3439249.1"/>
    <property type="molecule type" value="Genomic_DNA"/>
</dbReference>
<evidence type="ECO:0000259" key="2">
    <source>
        <dbReference type="Pfam" id="PF03807"/>
    </source>
</evidence>
<dbReference type="Proteomes" id="UP000324133">
    <property type="component" value="Unassembled WGS sequence"/>
</dbReference>
<keyword evidence="4" id="KW-1185">Reference proteome</keyword>
<reference evidence="3 4" key="1">
    <citation type="submission" date="2019-07" db="EMBL/GenBank/DDBJ databases">
        <title>Rufibacter sp. nov., isolated from lake sediment.</title>
        <authorList>
            <person name="Qu J.-H."/>
        </authorList>
    </citation>
    <scope>NUCLEOTIDE SEQUENCE [LARGE SCALE GENOMIC DNA]</scope>
    <source>
        <strain evidence="3 4">NBS58-1</strain>
    </source>
</reference>
<dbReference type="RefSeq" id="WP_149088894.1">
    <property type="nucleotide sequence ID" value="NZ_VKKY01000001.1"/>
</dbReference>
<dbReference type="AlphaFoldDB" id="A0A5B6TIQ0"/>
<evidence type="ECO:0000256" key="1">
    <source>
        <dbReference type="ARBA" id="ARBA00023002"/>
    </source>
</evidence>
<dbReference type="PANTHER" id="PTHR14239">
    <property type="entry name" value="DUDULIN-RELATED"/>
    <property type="match status" value="1"/>
</dbReference>
<accession>A0A5B6TIQ0</accession>
<dbReference type="PROSITE" id="PS00065">
    <property type="entry name" value="D_2_HYDROXYACID_DH_1"/>
    <property type="match status" value="1"/>
</dbReference>
<dbReference type="GO" id="GO:0016491">
    <property type="term" value="F:oxidoreductase activity"/>
    <property type="evidence" value="ECO:0007669"/>
    <property type="project" value="UniProtKB-KW"/>
</dbReference>
<dbReference type="InterPro" id="IPR029752">
    <property type="entry name" value="D-isomer_DH_CS1"/>
</dbReference>
<dbReference type="Gene3D" id="3.40.50.720">
    <property type="entry name" value="NAD(P)-binding Rossmann-like Domain"/>
    <property type="match status" value="1"/>
</dbReference>
<dbReference type="InterPro" id="IPR036291">
    <property type="entry name" value="NAD(P)-bd_dom_sf"/>
</dbReference>
<proteinExistence type="predicted"/>
<evidence type="ECO:0000313" key="3">
    <source>
        <dbReference type="EMBL" id="KAA3439249.1"/>
    </source>
</evidence>
<dbReference type="SUPFAM" id="SSF51735">
    <property type="entry name" value="NAD(P)-binding Rossmann-fold domains"/>
    <property type="match status" value="1"/>
</dbReference>
<dbReference type="Pfam" id="PF03807">
    <property type="entry name" value="F420_oxidored"/>
    <property type="match status" value="1"/>
</dbReference>
<sequence>MAFSPRQSGGAWRGILTINALIIYNMKIGIIGTGAIGSILAKKLSGVGHQVKVTNTRDMATLKEIAANLGAEAATLEEVMKDVEALIFSIPFKAYKDLPKNLLQGVPQEVVIMDTSNYYPLRDGELPGLEGKTESEYISATLGRSVTKVFNNILEHTLQHKGKATGEDGRIAISVAGDNEEHKRVAAELVNQTGFDTVDGGSLAESWRQEPGTPAYCTELNAAELREALARAEKGKAPAARDSIMAKLNNFQVDPIPPHEEIVALNRLASAEGLRR</sequence>